<gene>
    <name evidence="1" type="ORF">RirG_148980</name>
</gene>
<comment type="caution">
    <text evidence="1">The sequence shown here is derived from an EMBL/GenBank/DDBJ whole genome shotgun (WGS) entry which is preliminary data.</text>
</comment>
<protein>
    <recommendedName>
        <fullName evidence="3">Reverse transcriptase domain-containing protein</fullName>
    </recommendedName>
</protein>
<evidence type="ECO:0000313" key="1">
    <source>
        <dbReference type="EMBL" id="EXX63795.1"/>
    </source>
</evidence>
<evidence type="ECO:0000313" key="2">
    <source>
        <dbReference type="Proteomes" id="UP000022910"/>
    </source>
</evidence>
<dbReference type="OrthoDB" id="2287159at2759"/>
<dbReference type="Proteomes" id="UP000022910">
    <property type="component" value="Unassembled WGS sequence"/>
</dbReference>
<dbReference type="HOGENOM" id="CLU_1397030_0_0_1"/>
<dbReference type="EMBL" id="JEMT01023770">
    <property type="protein sequence ID" value="EXX63795.1"/>
    <property type="molecule type" value="Genomic_DNA"/>
</dbReference>
<proteinExistence type="predicted"/>
<sequence length="195" mass="22998">MTFWYIGKIFTTCHQQIIQQEWWDDLTIPNTLDDLHLIFKKLNPHKAPGPSKIKYEDLIHLHDDALKILVRIFNACITLQLLPKKWRNVLLFPIPKPHDWNSKLHNTRPITLLETPRKLLVNIISTKLNNILSQYSILQDNNKAGILEQSTLEPLMSYGNSTCLLNTHVSIKNHYRSYSRIYQRHMTESIFKFLN</sequence>
<reference evidence="1 2" key="1">
    <citation type="submission" date="2014-02" db="EMBL/GenBank/DDBJ databases">
        <title>Single nucleus genome sequencing reveals high similarity among nuclei of an endomycorrhizal fungus.</title>
        <authorList>
            <person name="Lin K."/>
            <person name="Geurts R."/>
            <person name="Zhang Z."/>
            <person name="Limpens E."/>
            <person name="Saunders D.G."/>
            <person name="Mu D."/>
            <person name="Pang E."/>
            <person name="Cao H."/>
            <person name="Cha H."/>
            <person name="Lin T."/>
            <person name="Zhou Q."/>
            <person name="Shang Y."/>
            <person name="Li Y."/>
            <person name="Ivanov S."/>
            <person name="Sharma T."/>
            <person name="Velzen R.V."/>
            <person name="Ruijter N.D."/>
            <person name="Aanen D.K."/>
            <person name="Win J."/>
            <person name="Kamoun S."/>
            <person name="Bisseling T."/>
            <person name="Huang S."/>
        </authorList>
    </citation>
    <scope>NUCLEOTIDE SEQUENCE [LARGE SCALE GENOMIC DNA]</scope>
    <source>
        <strain evidence="2">DAOM197198w</strain>
    </source>
</reference>
<organism evidence="1 2">
    <name type="scientific">Rhizophagus irregularis (strain DAOM 197198w)</name>
    <name type="common">Glomus intraradices</name>
    <dbReference type="NCBI Taxonomy" id="1432141"/>
    <lineage>
        <taxon>Eukaryota</taxon>
        <taxon>Fungi</taxon>
        <taxon>Fungi incertae sedis</taxon>
        <taxon>Mucoromycota</taxon>
        <taxon>Glomeromycotina</taxon>
        <taxon>Glomeromycetes</taxon>
        <taxon>Glomerales</taxon>
        <taxon>Glomeraceae</taxon>
        <taxon>Rhizophagus</taxon>
    </lineage>
</organism>
<accession>A0A015JA86</accession>
<dbReference type="PANTHER" id="PTHR19446">
    <property type="entry name" value="REVERSE TRANSCRIPTASES"/>
    <property type="match status" value="1"/>
</dbReference>
<dbReference type="AlphaFoldDB" id="A0A015JA86"/>
<name>A0A015JA86_RHIIW</name>
<keyword evidence="2" id="KW-1185">Reference proteome</keyword>
<evidence type="ECO:0008006" key="3">
    <source>
        <dbReference type="Google" id="ProtNLM"/>
    </source>
</evidence>